<dbReference type="Proteomes" id="UP000185557">
    <property type="component" value="Unassembled WGS sequence"/>
</dbReference>
<dbReference type="SUPFAM" id="SSF49303">
    <property type="entry name" value="beta-Galactosidase/glucuronidase domain"/>
    <property type="match status" value="1"/>
</dbReference>
<comment type="caution">
    <text evidence="5">The sequence shown here is derived from an EMBL/GenBank/DDBJ whole genome shotgun (WGS) entry which is preliminary data.</text>
</comment>
<feature type="domain" description="Glycosyl hydrolases family 2 sugar binding" evidence="4">
    <location>
        <begin position="80"/>
        <end position="145"/>
    </location>
</feature>
<sequence length="658" mass="75200">MEEEYPCDLTPALQAQASSGYPRPQLKRSQWTSLDGTWKFTYDDEGAYARPGDVTSWGHDIKVPFAPESIRSGIHDTGFHPNCWYEREFEVSVEGDGQKPAIGQRVLLHFGAVDYRARVWVNGQFMIDHEGGHTPFSMDITSVLRPDGMQTVTLWAEDDPYDLAKPRGKQDWQREPHSIWYPRTSGIWQTVWLENVPATYIDRIKWTPHFERWEIGFEGFVSGDLQKEMHLKVRLTAGNQLLVNDMYEVLNGEIHRRIALSDPGIDDYRNTLLWSPEKPTLIDAQIQLWCQGQLVDEVTSYTAMRTVDIQRDRFMLNGHPYYLRLVLDQGYWEDTLMTPPSDEALRRDVELVKQMGFNGVRKHQKIEDPRFLYWADVLGLMVWEEMPSAYRFSPKAVERLTKEWTEVIERDASHPCVVVWVPFNESWGVPDLTATSAHRHYVQALYHLTKTLDPTRPVIGNDGWESTATDILAIHDYDTNSHSLAKRYGPEVKLSDLFDRQRPGGRVLTLDGYPHQGQPIMLTEFGGIACTKPEEQSNTWGYARSDNALEFHRQYAALLQTVNQVEIFSGFCYTQLTDTFQEANGLLTIDRTPKFPIEAIAFATLGRGIGEDAPSMLQESTKVAQAQIEHALSDALEARWAQPHPVQPVTHCGGNNCA</sequence>
<feature type="domain" description="Glycoside hydrolase family 2 catalytic" evidence="3">
    <location>
        <begin position="307"/>
        <end position="594"/>
    </location>
</feature>
<evidence type="ECO:0000313" key="5">
    <source>
        <dbReference type="EMBL" id="OKH44332.1"/>
    </source>
</evidence>
<protein>
    <submittedName>
        <fullName evidence="5">Glycoside hydrolase</fullName>
    </submittedName>
</protein>
<dbReference type="InterPro" id="IPR006104">
    <property type="entry name" value="Glyco_hydro_2_N"/>
</dbReference>
<dbReference type="GO" id="GO:0005975">
    <property type="term" value="P:carbohydrate metabolic process"/>
    <property type="evidence" value="ECO:0007669"/>
    <property type="project" value="InterPro"/>
</dbReference>
<dbReference type="InterPro" id="IPR008979">
    <property type="entry name" value="Galactose-bd-like_sf"/>
</dbReference>
<name>A0A1U7IZ87_9CYAN</name>
<dbReference type="GO" id="GO:0004553">
    <property type="term" value="F:hydrolase activity, hydrolyzing O-glycosyl compounds"/>
    <property type="evidence" value="ECO:0007669"/>
    <property type="project" value="InterPro"/>
</dbReference>
<evidence type="ECO:0000256" key="1">
    <source>
        <dbReference type="ARBA" id="ARBA00007401"/>
    </source>
</evidence>
<dbReference type="Gene3D" id="2.60.120.260">
    <property type="entry name" value="Galactose-binding domain-like"/>
    <property type="match status" value="1"/>
</dbReference>
<evidence type="ECO:0000259" key="4">
    <source>
        <dbReference type="Pfam" id="PF02837"/>
    </source>
</evidence>
<dbReference type="InterPro" id="IPR006102">
    <property type="entry name" value="Ig-like_GH2"/>
</dbReference>
<dbReference type="STRING" id="549789.NIES30_22930"/>
<reference evidence="5 6" key="1">
    <citation type="submission" date="2016-11" db="EMBL/GenBank/DDBJ databases">
        <title>Draft Genome Sequences of Nine Cyanobacterial Strains from Diverse Habitats.</title>
        <authorList>
            <person name="Zhu T."/>
            <person name="Hou S."/>
            <person name="Lu X."/>
            <person name="Hess W.R."/>
        </authorList>
    </citation>
    <scope>NUCLEOTIDE SEQUENCE [LARGE SCALE GENOMIC DNA]</scope>
    <source>
        <strain evidence="5 6">NIES-30</strain>
    </source>
</reference>
<comment type="similarity">
    <text evidence="1">Belongs to the glycosyl hydrolase 2 family.</text>
</comment>
<dbReference type="SUPFAM" id="SSF49785">
    <property type="entry name" value="Galactose-binding domain-like"/>
    <property type="match status" value="1"/>
</dbReference>
<feature type="domain" description="Glycoside hydrolase family 2 immunoglobulin-like beta-sandwich" evidence="2">
    <location>
        <begin position="200"/>
        <end position="305"/>
    </location>
</feature>
<gene>
    <name evidence="5" type="ORF">NIES30_22930</name>
</gene>
<dbReference type="InterPro" id="IPR051913">
    <property type="entry name" value="GH2_Domain-Containing"/>
</dbReference>
<dbReference type="Pfam" id="PF00703">
    <property type="entry name" value="Glyco_hydro_2"/>
    <property type="match status" value="1"/>
</dbReference>
<dbReference type="Pfam" id="PF02837">
    <property type="entry name" value="Glyco_hydro_2_N"/>
    <property type="match status" value="1"/>
</dbReference>
<dbReference type="InterPro" id="IPR017853">
    <property type="entry name" value="GH"/>
</dbReference>
<accession>A0A1U7IZ87</accession>
<proteinExistence type="inferred from homology"/>
<keyword evidence="6" id="KW-1185">Reference proteome</keyword>
<evidence type="ECO:0000259" key="2">
    <source>
        <dbReference type="Pfam" id="PF00703"/>
    </source>
</evidence>
<dbReference type="Pfam" id="PF02836">
    <property type="entry name" value="Glyco_hydro_2_C"/>
    <property type="match status" value="1"/>
</dbReference>
<dbReference type="PANTHER" id="PTHR42732:SF3">
    <property type="entry name" value="HYDROLASE"/>
    <property type="match status" value="1"/>
</dbReference>
<evidence type="ECO:0000259" key="3">
    <source>
        <dbReference type="Pfam" id="PF02836"/>
    </source>
</evidence>
<dbReference type="SUPFAM" id="SSF51445">
    <property type="entry name" value="(Trans)glycosidases"/>
    <property type="match status" value="1"/>
</dbReference>
<dbReference type="Gene3D" id="3.20.20.80">
    <property type="entry name" value="Glycosidases"/>
    <property type="match status" value="1"/>
</dbReference>
<keyword evidence="5" id="KW-0378">Hydrolase</keyword>
<evidence type="ECO:0000313" key="6">
    <source>
        <dbReference type="Proteomes" id="UP000185557"/>
    </source>
</evidence>
<dbReference type="PANTHER" id="PTHR42732">
    <property type="entry name" value="BETA-GALACTOSIDASE"/>
    <property type="match status" value="1"/>
</dbReference>
<dbReference type="AlphaFoldDB" id="A0A1U7IZ87"/>
<dbReference type="InterPro" id="IPR006103">
    <property type="entry name" value="Glyco_hydro_2_cat"/>
</dbReference>
<organism evidence="5 6">
    <name type="scientific">Phormidium tenue NIES-30</name>
    <dbReference type="NCBI Taxonomy" id="549789"/>
    <lineage>
        <taxon>Bacteria</taxon>
        <taxon>Bacillati</taxon>
        <taxon>Cyanobacteriota</taxon>
        <taxon>Cyanophyceae</taxon>
        <taxon>Oscillatoriophycideae</taxon>
        <taxon>Oscillatoriales</taxon>
        <taxon>Oscillatoriaceae</taxon>
        <taxon>Phormidium</taxon>
    </lineage>
</organism>
<dbReference type="InterPro" id="IPR036156">
    <property type="entry name" value="Beta-gal/glucu_dom_sf"/>
</dbReference>
<dbReference type="EMBL" id="MRCG01000024">
    <property type="protein sequence ID" value="OKH44332.1"/>
    <property type="molecule type" value="Genomic_DNA"/>
</dbReference>